<feature type="domain" description="C2H2-type" evidence="12">
    <location>
        <begin position="187"/>
        <end position="214"/>
    </location>
</feature>
<evidence type="ECO:0000256" key="4">
    <source>
        <dbReference type="ARBA" id="ARBA00022771"/>
    </source>
</evidence>
<dbReference type="GO" id="GO:0008270">
    <property type="term" value="F:zinc ion binding"/>
    <property type="evidence" value="ECO:0007669"/>
    <property type="project" value="UniProtKB-KW"/>
</dbReference>
<keyword evidence="4 10" id="KW-0863">Zinc-finger</keyword>
<feature type="domain" description="C2H2-type" evidence="12">
    <location>
        <begin position="103"/>
        <end position="130"/>
    </location>
</feature>
<dbReference type="EMBL" id="LR899013">
    <property type="protein sequence ID" value="CAD7091468.1"/>
    <property type="molecule type" value="Genomic_DNA"/>
</dbReference>
<keyword evidence="2" id="KW-0479">Metal-binding</keyword>
<evidence type="ECO:0000256" key="10">
    <source>
        <dbReference type="PROSITE-ProRule" id="PRU00042"/>
    </source>
</evidence>
<feature type="domain" description="C2H2-type" evidence="12">
    <location>
        <begin position="159"/>
        <end position="186"/>
    </location>
</feature>
<evidence type="ECO:0000256" key="1">
    <source>
        <dbReference type="ARBA" id="ARBA00004123"/>
    </source>
</evidence>
<sequence>MSPRKKSVGEAASTDTSSDYQCPTCSENLPSKELFDIHMSGHSNNLKCAVCNMVLKSMKNYEKHCQRCKPYECQICGRVVRFRPNFIKHMRVHTGEDSQRLKYKCEVCNKEFMSFEYFKVHKKIHSQNLNLTCKVCGKVFSALASLRGHMKLHTGMHLHTCDVCGKRFGQRYNLKIHTRVHTGQLPFECSMCKKKFHTESSYENHLHTHQKPSEAAEIHLAPVQTALPKEGEDLLSSLQLKVLPNTTADGTTVLIKEESIDDCPSDIFNVPVASRMKTISDFLASSSASPPTNEFEDSLNECSELPYSNIFDIDSVSQGIPATEAVLEDNDLLRRTDSKSQEAHSMDTTDGNFIRKEWVYASYGVGSKLDDEIYCPAESFIYE</sequence>
<dbReference type="PANTHER" id="PTHR24379">
    <property type="entry name" value="KRAB AND ZINC FINGER DOMAIN-CONTAINING"/>
    <property type="match status" value="1"/>
</dbReference>
<evidence type="ECO:0000256" key="2">
    <source>
        <dbReference type="ARBA" id="ARBA00022723"/>
    </source>
</evidence>
<evidence type="ECO:0000256" key="11">
    <source>
        <dbReference type="SAM" id="MobiDB-lite"/>
    </source>
</evidence>
<dbReference type="Gene3D" id="3.30.160.60">
    <property type="entry name" value="Classic Zinc Finger"/>
    <property type="match status" value="5"/>
</dbReference>
<evidence type="ECO:0000256" key="6">
    <source>
        <dbReference type="ARBA" id="ARBA00023015"/>
    </source>
</evidence>
<gene>
    <name evidence="13" type="ORF">HERILL_LOCUS13884</name>
</gene>
<dbReference type="PROSITE" id="PS50157">
    <property type="entry name" value="ZINC_FINGER_C2H2_2"/>
    <property type="match status" value="5"/>
</dbReference>
<dbReference type="PROSITE" id="PS00028">
    <property type="entry name" value="ZINC_FINGER_C2H2_1"/>
    <property type="match status" value="5"/>
</dbReference>
<feature type="compositionally biased region" description="Polar residues" evidence="11">
    <location>
        <begin position="13"/>
        <end position="23"/>
    </location>
</feature>
<dbReference type="GO" id="GO:0003677">
    <property type="term" value="F:DNA binding"/>
    <property type="evidence" value="ECO:0007669"/>
    <property type="project" value="UniProtKB-KW"/>
</dbReference>
<proteinExistence type="predicted"/>
<dbReference type="Pfam" id="PF00096">
    <property type="entry name" value="zf-C2H2"/>
    <property type="match status" value="3"/>
</dbReference>
<evidence type="ECO:0000256" key="9">
    <source>
        <dbReference type="ARBA" id="ARBA00023242"/>
    </source>
</evidence>
<keyword evidence="6" id="KW-0805">Transcription regulation</keyword>
<reference evidence="13 14" key="1">
    <citation type="submission" date="2020-11" db="EMBL/GenBank/DDBJ databases">
        <authorList>
            <person name="Wallbank WR R."/>
            <person name="Pardo Diaz C."/>
            <person name="Kozak K."/>
            <person name="Martin S."/>
            <person name="Jiggins C."/>
            <person name="Moest M."/>
            <person name="Warren A I."/>
            <person name="Generalovic N T."/>
            <person name="Byers J.R.P. K."/>
            <person name="Montejo-Kovacevich G."/>
            <person name="Yen C E."/>
        </authorList>
    </citation>
    <scope>NUCLEOTIDE SEQUENCE [LARGE SCALE GENOMIC DNA]</scope>
</reference>
<dbReference type="GO" id="GO:0005634">
    <property type="term" value="C:nucleus"/>
    <property type="evidence" value="ECO:0007669"/>
    <property type="project" value="UniProtKB-SubCell"/>
</dbReference>
<keyword evidence="5" id="KW-0862">Zinc</keyword>
<organism evidence="13 14">
    <name type="scientific">Hermetia illucens</name>
    <name type="common">Black soldier fly</name>
    <dbReference type="NCBI Taxonomy" id="343691"/>
    <lineage>
        <taxon>Eukaryota</taxon>
        <taxon>Metazoa</taxon>
        <taxon>Ecdysozoa</taxon>
        <taxon>Arthropoda</taxon>
        <taxon>Hexapoda</taxon>
        <taxon>Insecta</taxon>
        <taxon>Pterygota</taxon>
        <taxon>Neoptera</taxon>
        <taxon>Endopterygota</taxon>
        <taxon>Diptera</taxon>
        <taxon>Brachycera</taxon>
        <taxon>Stratiomyomorpha</taxon>
        <taxon>Stratiomyidae</taxon>
        <taxon>Hermetiinae</taxon>
        <taxon>Hermetia</taxon>
    </lineage>
</organism>
<evidence type="ECO:0000313" key="13">
    <source>
        <dbReference type="EMBL" id="CAD7091468.1"/>
    </source>
</evidence>
<evidence type="ECO:0000256" key="5">
    <source>
        <dbReference type="ARBA" id="ARBA00022833"/>
    </source>
</evidence>
<name>A0A7R8V2K8_HERIL</name>
<feature type="domain" description="C2H2-type" evidence="12">
    <location>
        <begin position="131"/>
        <end position="158"/>
    </location>
</feature>
<dbReference type="FunFam" id="3.30.160.60:FF:002131">
    <property type="entry name" value="Zinc finger protein 112"/>
    <property type="match status" value="1"/>
</dbReference>
<keyword evidence="14" id="KW-1185">Reference proteome</keyword>
<dbReference type="Pfam" id="PF12874">
    <property type="entry name" value="zf-met"/>
    <property type="match status" value="1"/>
</dbReference>
<evidence type="ECO:0000256" key="8">
    <source>
        <dbReference type="ARBA" id="ARBA00023163"/>
    </source>
</evidence>
<evidence type="ECO:0000256" key="3">
    <source>
        <dbReference type="ARBA" id="ARBA00022737"/>
    </source>
</evidence>
<evidence type="ECO:0000259" key="12">
    <source>
        <dbReference type="PROSITE" id="PS50157"/>
    </source>
</evidence>
<keyword evidence="8" id="KW-0804">Transcription</keyword>
<dbReference type="SUPFAM" id="SSF57667">
    <property type="entry name" value="beta-beta-alpha zinc fingers"/>
    <property type="match status" value="3"/>
</dbReference>
<evidence type="ECO:0000313" key="14">
    <source>
        <dbReference type="Proteomes" id="UP000594454"/>
    </source>
</evidence>
<evidence type="ECO:0000256" key="7">
    <source>
        <dbReference type="ARBA" id="ARBA00023125"/>
    </source>
</evidence>
<dbReference type="SMART" id="SM00355">
    <property type="entry name" value="ZnF_C2H2"/>
    <property type="match status" value="7"/>
</dbReference>
<dbReference type="InterPro" id="IPR013087">
    <property type="entry name" value="Znf_C2H2_type"/>
</dbReference>
<dbReference type="OMA" id="QINCNTA"/>
<dbReference type="PANTHER" id="PTHR24379:SF121">
    <property type="entry name" value="C2H2-TYPE DOMAIN-CONTAINING PROTEIN"/>
    <property type="match status" value="1"/>
</dbReference>
<dbReference type="InParanoid" id="A0A7R8V2K8"/>
<dbReference type="FunFam" id="3.30.160.60:FF:000446">
    <property type="entry name" value="Zinc finger protein"/>
    <property type="match status" value="1"/>
</dbReference>
<keyword evidence="7" id="KW-0238">DNA-binding</keyword>
<feature type="region of interest" description="Disordered" evidence="11">
    <location>
        <begin position="1"/>
        <end position="23"/>
    </location>
</feature>
<accession>A0A7R8V2K8</accession>
<dbReference type="Proteomes" id="UP000594454">
    <property type="component" value="Chromosome 5"/>
</dbReference>
<dbReference type="AlphaFoldDB" id="A0A7R8V2K8"/>
<feature type="domain" description="C2H2-type" evidence="12">
    <location>
        <begin position="71"/>
        <end position="98"/>
    </location>
</feature>
<protein>
    <recommendedName>
        <fullName evidence="12">C2H2-type domain-containing protein</fullName>
    </recommendedName>
</protein>
<keyword evidence="9" id="KW-0539">Nucleus</keyword>
<dbReference type="InterPro" id="IPR036236">
    <property type="entry name" value="Znf_C2H2_sf"/>
</dbReference>
<dbReference type="FunFam" id="3.30.160.60:FF:000646">
    <property type="entry name" value="Myeloid zinc finger 1"/>
    <property type="match status" value="1"/>
</dbReference>
<comment type="subcellular location">
    <subcellularLocation>
        <location evidence="1">Nucleus</location>
    </subcellularLocation>
</comment>
<dbReference type="Pfam" id="PF13912">
    <property type="entry name" value="zf-C2H2_6"/>
    <property type="match status" value="1"/>
</dbReference>
<keyword evidence="3" id="KW-0677">Repeat</keyword>